<dbReference type="PIRSF" id="PIRSF001435">
    <property type="entry name" value="Nth"/>
    <property type="match status" value="1"/>
</dbReference>
<keyword evidence="10" id="KW-1185">Reference proteome</keyword>
<dbReference type="GO" id="GO:0004519">
    <property type="term" value="F:endonuclease activity"/>
    <property type="evidence" value="ECO:0007669"/>
    <property type="project" value="UniProtKB-KW"/>
</dbReference>
<keyword evidence="9" id="KW-0255">Endonuclease</keyword>
<evidence type="ECO:0000256" key="1">
    <source>
        <dbReference type="ARBA" id="ARBA00022485"/>
    </source>
</evidence>
<dbReference type="STRING" id="926567.TheveDRAFT_0961"/>
<keyword evidence="4" id="KW-0378">Hydrolase</keyword>
<evidence type="ECO:0000256" key="3">
    <source>
        <dbReference type="ARBA" id="ARBA00022763"/>
    </source>
</evidence>
<reference evidence="9 10" key="1">
    <citation type="submission" date="2011-10" db="EMBL/GenBank/DDBJ databases">
        <title>The Noncontiguous Finished genome of Thermanaerovibrio velox DSM 12556.</title>
        <authorList>
            <consortium name="US DOE Joint Genome Institute (JGI-PGF)"/>
            <person name="Lucas S."/>
            <person name="Copeland A."/>
            <person name="Lapidus A."/>
            <person name="Glavina del Rio T."/>
            <person name="Dalin E."/>
            <person name="Tice H."/>
            <person name="Bruce D."/>
            <person name="Goodwin L."/>
            <person name="Pitluck S."/>
            <person name="Peters L."/>
            <person name="Mikhailova N."/>
            <person name="Teshima H."/>
            <person name="Kyrpides N."/>
            <person name="Mavromatis K."/>
            <person name="Ivanova N."/>
            <person name="Markowitz V."/>
            <person name="Cheng J.-F."/>
            <person name="Hugenholtz P."/>
            <person name="Woyke T."/>
            <person name="Wu D."/>
            <person name="Spring S."/>
            <person name="Brambilla E.-M."/>
            <person name="Klenk H.-P."/>
            <person name="Eisen J.A."/>
        </authorList>
    </citation>
    <scope>NUCLEOTIDE SEQUENCE [LARGE SCALE GENOMIC DNA]</scope>
    <source>
        <strain evidence="9 10">DSM 12556</strain>
    </source>
</reference>
<dbReference type="PANTHER" id="PTHR10359:SF18">
    <property type="entry name" value="ENDONUCLEASE III"/>
    <property type="match status" value="1"/>
</dbReference>
<keyword evidence="5" id="KW-0408">Iron</keyword>
<accession>H0US04</accession>
<dbReference type="EMBL" id="CM001377">
    <property type="protein sequence ID" value="EHM10093.1"/>
    <property type="molecule type" value="Genomic_DNA"/>
</dbReference>
<evidence type="ECO:0000256" key="6">
    <source>
        <dbReference type="ARBA" id="ARBA00023014"/>
    </source>
</evidence>
<dbReference type="GO" id="GO:0051539">
    <property type="term" value="F:4 iron, 4 sulfur cluster binding"/>
    <property type="evidence" value="ECO:0007669"/>
    <property type="project" value="UniProtKB-KW"/>
</dbReference>
<proteinExistence type="predicted"/>
<dbReference type="Gene3D" id="1.10.340.30">
    <property type="entry name" value="Hypothetical protein, domain 2"/>
    <property type="match status" value="1"/>
</dbReference>
<keyword evidence="2" id="KW-0479">Metal-binding</keyword>
<dbReference type="Proteomes" id="UP000005730">
    <property type="component" value="Chromosome"/>
</dbReference>
<dbReference type="InterPro" id="IPR003265">
    <property type="entry name" value="HhH-GPD_domain"/>
</dbReference>
<keyword evidence="7" id="KW-0326">Glycosidase</keyword>
<gene>
    <name evidence="9" type="ORF">TheveDRAFT_0961</name>
</gene>
<dbReference type="InterPro" id="IPR011257">
    <property type="entry name" value="DNA_glycosylase"/>
</dbReference>
<evidence type="ECO:0000256" key="5">
    <source>
        <dbReference type="ARBA" id="ARBA00023004"/>
    </source>
</evidence>
<protein>
    <submittedName>
        <fullName evidence="9">Putative endoIII-related endonuclease</fullName>
    </submittedName>
</protein>
<evidence type="ECO:0000313" key="10">
    <source>
        <dbReference type="Proteomes" id="UP000005730"/>
    </source>
</evidence>
<name>H0US04_9BACT</name>
<dbReference type="PANTHER" id="PTHR10359">
    <property type="entry name" value="A/G-SPECIFIC ADENINE GLYCOSYLASE/ENDONUCLEASE III"/>
    <property type="match status" value="1"/>
</dbReference>
<evidence type="ECO:0000313" key="9">
    <source>
        <dbReference type="EMBL" id="EHM10093.1"/>
    </source>
</evidence>
<evidence type="ECO:0000259" key="8">
    <source>
        <dbReference type="SMART" id="SM00478"/>
    </source>
</evidence>
<dbReference type="eggNOG" id="COG0177">
    <property type="taxonomic scope" value="Bacteria"/>
</dbReference>
<dbReference type="GO" id="GO:0046872">
    <property type="term" value="F:metal ion binding"/>
    <property type="evidence" value="ECO:0007669"/>
    <property type="project" value="UniProtKB-KW"/>
</dbReference>
<keyword evidence="3" id="KW-0227">DNA damage</keyword>
<dbReference type="CDD" id="cd00056">
    <property type="entry name" value="ENDO3c"/>
    <property type="match status" value="1"/>
</dbReference>
<sequence length="242" mass="26539">MIRLGLTMVKRISSPHILREGDMKRALSVFDLLEEAYRNESSLTLAPSDEPLGGLILTVLSQNTNDKNRDKAYQELISRFPTWGSVAVAPVEEVAEAIKVAGLGNSKAARIREILEVVRGRFGGYTMEPIKHWPPDRVREFLLSLPGVGAKTTACVMLFDLGIPAFPVDTHVARLSSRLGFAPLGMEPKDIQVVLEGLLKPERYLGAHVNMICHGRAVCRARRPNCKGCVVTSLCPKVGIIS</sequence>
<dbReference type="SUPFAM" id="SSF48150">
    <property type="entry name" value="DNA-glycosylase"/>
    <property type="match status" value="1"/>
</dbReference>
<dbReference type="Gene3D" id="1.10.1670.10">
    <property type="entry name" value="Helix-hairpin-Helix base-excision DNA repair enzymes (C-terminal)"/>
    <property type="match status" value="1"/>
</dbReference>
<keyword evidence="1" id="KW-0004">4Fe-4S</keyword>
<organism evidence="9 10">
    <name type="scientific">Thermanaerovibrio velox DSM 12556</name>
    <dbReference type="NCBI Taxonomy" id="926567"/>
    <lineage>
        <taxon>Bacteria</taxon>
        <taxon>Thermotogati</taxon>
        <taxon>Synergistota</taxon>
        <taxon>Synergistia</taxon>
        <taxon>Synergistales</taxon>
        <taxon>Synergistaceae</taxon>
        <taxon>Thermanaerovibrio</taxon>
    </lineage>
</organism>
<dbReference type="Pfam" id="PF00730">
    <property type="entry name" value="HhH-GPD"/>
    <property type="match status" value="1"/>
</dbReference>
<feature type="domain" description="HhH-GPD" evidence="8">
    <location>
        <begin position="60"/>
        <end position="217"/>
    </location>
</feature>
<dbReference type="SMART" id="SM00478">
    <property type="entry name" value="ENDO3c"/>
    <property type="match status" value="1"/>
</dbReference>
<dbReference type="HOGENOM" id="CLU_012862_3_4_0"/>
<evidence type="ECO:0000256" key="4">
    <source>
        <dbReference type="ARBA" id="ARBA00022801"/>
    </source>
</evidence>
<dbReference type="AlphaFoldDB" id="H0US04"/>
<keyword evidence="6" id="KW-0411">Iron-sulfur</keyword>
<dbReference type="InterPro" id="IPR023170">
    <property type="entry name" value="HhH_base_excis_C"/>
</dbReference>
<dbReference type="GO" id="GO:0006285">
    <property type="term" value="P:base-excision repair, AP site formation"/>
    <property type="evidence" value="ECO:0007669"/>
    <property type="project" value="TreeGrafter"/>
</dbReference>
<evidence type="ECO:0000256" key="2">
    <source>
        <dbReference type="ARBA" id="ARBA00022723"/>
    </source>
</evidence>
<evidence type="ECO:0000256" key="7">
    <source>
        <dbReference type="ARBA" id="ARBA00023295"/>
    </source>
</evidence>
<keyword evidence="9" id="KW-0540">Nuclease</keyword>
<dbReference type="GO" id="GO:0019104">
    <property type="term" value="F:DNA N-glycosylase activity"/>
    <property type="evidence" value="ECO:0007669"/>
    <property type="project" value="TreeGrafter"/>
</dbReference>